<feature type="region of interest" description="Disordered" evidence="1">
    <location>
        <begin position="174"/>
        <end position="197"/>
    </location>
</feature>
<evidence type="ECO:0000313" key="3">
    <source>
        <dbReference type="Proteomes" id="UP000004995"/>
    </source>
</evidence>
<sequence length="197" mass="21613">MPEKTTIRYPCRADPLRGPGGARRTGRAAAANSVGPHADAVPPVERRGRTRKPRREDCARDGDGFDPRLRARPRRRAAAAGRREGARAPPILLALPRSAVARRLAQPLRLVVSVSTHLPARPEPALALRDRANAGARAFRTRTWLVAAAGGEEWCPWTGCALVRRRKEHGVPPPIRRGGVRCSPSRRRHSALEETRA</sequence>
<dbReference type="AlphaFoldDB" id="K3XM63"/>
<name>K3XM63_SETIT</name>
<proteinExistence type="predicted"/>
<dbReference type="Gramene" id="KQL07211">
    <property type="protein sequence ID" value="KQL07211"/>
    <property type="gene ID" value="SETIT_002986mg"/>
</dbReference>
<protein>
    <submittedName>
        <fullName evidence="2">Uncharacterized protein</fullName>
    </submittedName>
</protein>
<dbReference type="HOGENOM" id="CLU_1386286_0_0_1"/>
<keyword evidence="3" id="KW-1185">Reference proteome</keyword>
<dbReference type="InParanoid" id="K3XM63"/>
<feature type="compositionally biased region" description="Basic and acidic residues" evidence="1">
    <location>
        <begin position="54"/>
        <end position="69"/>
    </location>
</feature>
<feature type="region of interest" description="Disordered" evidence="1">
    <location>
        <begin position="1"/>
        <end position="85"/>
    </location>
</feature>
<reference evidence="3" key="1">
    <citation type="journal article" date="2012" name="Nat. Biotechnol.">
        <title>Reference genome sequence of the model plant Setaria.</title>
        <authorList>
            <person name="Bennetzen J.L."/>
            <person name="Schmutz J."/>
            <person name="Wang H."/>
            <person name="Percifield R."/>
            <person name="Hawkins J."/>
            <person name="Pontaroli A.C."/>
            <person name="Estep M."/>
            <person name="Feng L."/>
            <person name="Vaughn J.N."/>
            <person name="Grimwood J."/>
            <person name="Jenkins J."/>
            <person name="Barry K."/>
            <person name="Lindquist E."/>
            <person name="Hellsten U."/>
            <person name="Deshpande S."/>
            <person name="Wang X."/>
            <person name="Wu X."/>
            <person name="Mitros T."/>
            <person name="Triplett J."/>
            <person name="Yang X."/>
            <person name="Ye C.Y."/>
            <person name="Mauro-Herrera M."/>
            <person name="Wang L."/>
            <person name="Li P."/>
            <person name="Sharma M."/>
            <person name="Sharma R."/>
            <person name="Ronald P.C."/>
            <person name="Panaud O."/>
            <person name="Kellogg E.A."/>
            <person name="Brutnell T.P."/>
            <person name="Doust A.N."/>
            <person name="Tuskan G.A."/>
            <person name="Rokhsar D."/>
            <person name="Devos K.M."/>
        </authorList>
    </citation>
    <scope>NUCLEOTIDE SEQUENCE [LARGE SCALE GENOMIC DNA]</scope>
    <source>
        <strain evidence="3">cv. Yugu1</strain>
    </source>
</reference>
<accession>K3XM63</accession>
<evidence type="ECO:0000313" key="2">
    <source>
        <dbReference type="EnsemblPlants" id="KQL07211"/>
    </source>
</evidence>
<dbReference type="EMBL" id="AGNK02003323">
    <property type="status" value="NOT_ANNOTATED_CDS"/>
    <property type="molecule type" value="Genomic_DNA"/>
</dbReference>
<evidence type="ECO:0000256" key="1">
    <source>
        <dbReference type="SAM" id="MobiDB-lite"/>
    </source>
</evidence>
<dbReference type="Proteomes" id="UP000004995">
    <property type="component" value="Unassembled WGS sequence"/>
</dbReference>
<reference evidence="2" key="2">
    <citation type="submission" date="2018-08" db="UniProtKB">
        <authorList>
            <consortium name="EnsemblPlants"/>
        </authorList>
    </citation>
    <scope>IDENTIFICATION</scope>
    <source>
        <strain evidence="2">Yugu1</strain>
    </source>
</reference>
<dbReference type="EnsemblPlants" id="KQL07211">
    <property type="protein sequence ID" value="KQL07211"/>
    <property type="gene ID" value="SETIT_002986mg"/>
</dbReference>
<organism evidence="2 3">
    <name type="scientific">Setaria italica</name>
    <name type="common">Foxtail millet</name>
    <name type="synonym">Panicum italicum</name>
    <dbReference type="NCBI Taxonomy" id="4555"/>
    <lineage>
        <taxon>Eukaryota</taxon>
        <taxon>Viridiplantae</taxon>
        <taxon>Streptophyta</taxon>
        <taxon>Embryophyta</taxon>
        <taxon>Tracheophyta</taxon>
        <taxon>Spermatophyta</taxon>
        <taxon>Magnoliopsida</taxon>
        <taxon>Liliopsida</taxon>
        <taxon>Poales</taxon>
        <taxon>Poaceae</taxon>
        <taxon>PACMAD clade</taxon>
        <taxon>Panicoideae</taxon>
        <taxon>Panicodae</taxon>
        <taxon>Paniceae</taxon>
        <taxon>Cenchrinae</taxon>
        <taxon>Setaria</taxon>
    </lineage>
</organism>